<dbReference type="Gene3D" id="1.10.10.1320">
    <property type="entry name" value="Anti-sigma factor, zinc-finger domain"/>
    <property type="match status" value="1"/>
</dbReference>
<dbReference type="RefSeq" id="WP_115536390.1">
    <property type="nucleotide sequence ID" value="NZ_QRGA01000016.1"/>
</dbReference>
<comment type="caution">
    <text evidence="4">The sequence shown here is derived from an EMBL/GenBank/DDBJ whole genome shotgun (WGS) entry which is preliminary data.</text>
</comment>
<dbReference type="InterPro" id="IPR041916">
    <property type="entry name" value="Anti_sigma_zinc_sf"/>
</dbReference>
<feature type="region of interest" description="Disordered" evidence="1">
    <location>
        <begin position="76"/>
        <end position="127"/>
    </location>
</feature>
<protein>
    <submittedName>
        <fullName evidence="4">Anti-sigma factor</fullName>
    </submittedName>
</protein>
<evidence type="ECO:0000256" key="1">
    <source>
        <dbReference type="SAM" id="MobiDB-lite"/>
    </source>
</evidence>
<evidence type="ECO:0000313" key="4">
    <source>
        <dbReference type="EMBL" id="RDU96006.1"/>
    </source>
</evidence>
<evidence type="ECO:0000256" key="2">
    <source>
        <dbReference type="SAM" id="Phobius"/>
    </source>
</evidence>
<organism evidence="4 5">
    <name type="scientific">Trinickia dinghuensis</name>
    <dbReference type="NCBI Taxonomy" id="2291023"/>
    <lineage>
        <taxon>Bacteria</taxon>
        <taxon>Pseudomonadati</taxon>
        <taxon>Pseudomonadota</taxon>
        <taxon>Betaproteobacteria</taxon>
        <taxon>Burkholderiales</taxon>
        <taxon>Burkholderiaceae</taxon>
        <taxon>Trinickia</taxon>
    </lineage>
</organism>
<dbReference type="OrthoDB" id="191790at2"/>
<evidence type="ECO:0000313" key="5">
    <source>
        <dbReference type="Proteomes" id="UP000256838"/>
    </source>
</evidence>
<feature type="transmembrane region" description="Helical" evidence="2">
    <location>
        <begin position="160"/>
        <end position="181"/>
    </location>
</feature>
<dbReference type="AlphaFoldDB" id="A0A3D8JTL4"/>
<keyword evidence="2" id="KW-0472">Membrane</keyword>
<gene>
    <name evidence="4" type="ORF">DWV00_25490</name>
</gene>
<keyword evidence="5" id="KW-1185">Reference proteome</keyword>
<dbReference type="InterPro" id="IPR027383">
    <property type="entry name" value="Znf_put"/>
</dbReference>
<sequence>MDCNEARPLLGAAVDRELSAAEALRVEQHLTTCPECRRETQALLAVSQATRTAEYFHAPDALRARMLAALPAVEVAPSHRNEDQDQDAAAAASAQEPRVRPGNSGQAPKPSLDTRDSHGTRDKRRVPGGFGWAWNAWRAPRRAGAGAGAARPTGGSSSAFGWPMGIAVAAVALIASVALVVNRPGSTERTNTAFVDELVQSHVRAQLSGHDIDVVSSDQHTVKPWFNGRLDYAPPVEDLADAGFALTGGRLDYVGHRRVAVLVYRYRKHVIDVYVMPETDAGTLRAPPALTSDGYAIARWRDQGMLWWAVSDAEPAVLAKLHAALTERLSRPPTGAVQ</sequence>
<dbReference type="Pfam" id="PF13490">
    <property type="entry name" value="zf-HC2"/>
    <property type="match status" value="1"/>
</dbReference>
<evidence type="ECO:0000259" key="3">
    <source>
        <dbReference type="Pfam" id="PF13490"/>
    </source>
</evidence>
<keyword evidence="2" id="KW-0812">Transmembrane</keyword>
<feature type="domain" description="Putative zinc-finger" evidence="3">
    <location>
        <begin position="3"/>
        <end position="37"/>
    </location>
</feature>
<reference evidence="4 5" key="1">
    <citation type="submission" date="2018-08" db="EMBL/GenBank/DDBJ databases">
        <title>Paraburkholderia sp. DHOM06 isolated from forest soil.</title>
        <authorList>
            <person name="Gao Z.-H."/>
            <person name="Qiu L.-H."/>
        </authorList>
    </citation>
    <scope>NUCLEOTIDE SEQUENCE [LARGE SCALE GENOMIC DNA]</scope>
    <source>
        <strain evidence="4 5">DHOM06</strain>
    </source>
</reference>
<name>A0A3D8JTL4_9BURK</name>
<dbReference type="Proteomes" id="UP000256838">
    <property type="component" value="Unassembled WGS sequence"/>
</dbReference>
<dbReference type="EMBL" id="QRGA01000016">
    <property type="protein sequence ID" value="RDU96006.1"/>
    <property type="molecule type" value="Genomic_DNA"/>
</dbReference>
<proteinExistence type="predicted"/>
<accession>A0A3D8JTL4</accession>
<keyword evidence="2" id="KW-1133">Transmembrane helix</keyword>